<reference evidence="1" key="1">
    <citation type="submission" date="2021-05" db="EMBL/GenBank/DDBJ databases">
        <title>Draft genomes of bacteria isolated from model marine particles.</title>
        <authorList>
            <person name="Datta M.S."/>
            <person name="Schwartzman J.A."/>
            <person name="Enke T.N."/>
            <person name="Saavedra J."/>
            <person name="Cermak N."/>
            <person name="Cordero O.X."/>
        </authorList>
    </citation>
    <scope>NUCLEOTIDE SEQUENCE</scope>
    <source>
        <strain evidence="1">I2M19</strain>
    </source>
</reference>
<accession>A0ACC5U5P9</accession>
<evidence type="ECO:0000313" key="2">
    <source>
        <dbReference type="Proteomes" id="UP001647509"/>
    </source>
</evidence>
<dbReference type="EMBL" id="JAHKPD010000008">
    <property type="protein sequence ID" value="MBU2949644.1"/>
    <property type="molecule type" value="Genomic_DNA"/>
</dbReference>
<keyword evidence="1" id="KW-0675">Receptor</keyword>
<evidence type="ECO:0000313" key="1">
    <source>
        <dbReference type="EMBL" id="MBU2949644.1"/>
    </source>
</evidence>
<protein>
    <submittedName>
        <fullName evidence="1">TonB-dependent receptor plug domain-containing protein</fullName>
    </submittedName>
</protein>
<proteinExistence type="predicted"/>
<comment type="caution">
    <text evidence="1">The sequence shown here is derived from an EMBL/GenBank/DDBJ whole genome shotgun (WGS) entry which is preliminary data.</text>
</comment>
<name>A0ACC5U5P9_9FLAO</name>
<sequence>MKKIVSCIFLLILTTNFSFSQQKSSTTTDKHVITDVEKIYLHTDRPYYVKGESIWYKAYTVYAYNNLLFDHSNVLYVELISPESKILMRNKIRLEEGLGYGDIALTDSIGVKKSGVYQLRAYTNWNRNFGDDFVFKKEIEILDVFEKNKASKSEGASQATETKNLHQVNKEKPNLQFFPEGGSLLENVISVVAFKAVSANGEPINVRGKVFNSKNELVTLLGSVHDGMGKFHIKPEKGEKYYAKITNLDHEEILKLALPEAKKQGYLLSFRNVQGKDMVTIKTNNATLLNNPNAPVKIIGTTRAIGYFETAQSINETNVSFELPKKDFPNGIAQITLYDKASRPQSERLVYVEKTPEVNIALSTEKNVYKPKEEVTVNISSKTKAGEVVPASFSISSIDMNGLEDTKDMSSNICSYFLMESDIRGQVINPGYYFDGSNPRRLANLDLLLLTQGWRDFLWKEIPEVKGYRLPFKAEKGITISGRVKEQNGNIAKPNNKVLLSLFNNKQVNTLYNMTDSIGRFKFENLVFMGQSTMMLNTQSESRKNRGMFVLDSLFPEPMAVKFKKDSTVYLAKNKDVKEHIFKKNIAFGITGSTLLDEVEIVAKKKSNVPESIYGEADHSYIVDERTQRFSSIYQLIQFSIPGVMVSGTTIKFTRNTGAAQILVDGAPWESDALGTLLPDDVAKIESMNGASAAVFGSSGANGAILIYTKEGALNRRKNKHTPHSITKKIDGFYKARVFYSPNPNEPTFEMDNSAAVRNTLYWNPFIHPDGSGNAKVSYFNSEVETTVKVTLEGITATGIPVVVKTDYVIGK</sequence>
<keyword evidence="2" id="KW-1185">Reference proteome</keyword>
<organism evidence="1 2">
    <name type="scientific">Pseudotamlana agarivorans</name>
    <dbReference type="NCBI Taxonomy" id="481183"/>
    <lineage>
        <taxon>Bacteria</taxon>
        <taxon>Pseudomonadati</taxon>
        <taxon>Bacteroidota</taxon>
        <taxon>Flavobacteriia</taxon>
        <taxon>Flavobacteriales</taxon>
        <taxon>Flavobacteriaceae</taxon>
        <taxon>Pseudotamlana</taxon>
    </lineage>
</organism>
<dbReference type="Proteomes" id="UP001647509">
    <property type="component" value="Unassembled WGS sequence"/>
</dbReference>
<gene>
    <name evidence="1" type="ORF">KO493_02905</name>
</gene>